<feature type="region of interest" description="Disordered" evidence="1">
    <location>
        <begin position="122"/>
        <end position="144"/>
    </location>
</feature>
<feature type="compositionally biased region" description="Pro residues" evidence="1">
    <location>
        <begin position="50"/>
        <end position="64"/>
    </location>
</feature>
<keyword evidence="3" id="KW-1185">Reference proteome</keyword>
<name>A0A482XE37_LAOST</name>
<protein>
    <submittedName>
        <fullName evidence="2">Uncharacterized protein</fullName>
    </submittedName>
</protein>
<feature type="region of interest" description="Disordered" evidence="1">
    <location>
        <begin position="1"/>
        <end position="82"/>
    </location>
</feature>
<organism evidence="2 3">
    <name type="scientific">Laodelphax striatellus</name>
    <name type="common">Small brown planthopper</name>
    <name type="synonym">Delphax striatella</name>
    <dbReference type="NCBI Taxonomy" id="195883"/>
    <lineage>
        <taxon>Eukaryota</taxon>
        <taxon>Metazoa</taxon>
        <taxon>Ecdysozoa</taxon>
        <taxon>Arthropoda</taxon>
        <taxon>Hexapoda</taxon>
        <taxon>Insecta</taxon>
        <taxon>Pterygota</taxon>
        <taxon>Neoptera</taxon>
        <taxon>Paraneoptera</taxon>
        <taxon>Hemiptera</taxon>
        <taxon>Auchenorrhyncha</taxon>
        <taxon>Fulgoroidea</taxon>
        <taxon>Delphacidae</taxon>
        <taxon>Criomorphinae</taxon>
        <taxon>Laodelphax</taxon>
    </lineage>
</organism>
<evidence type="ECO:0000313" key="3">
    <source>
        <dbReference type="Proteomes" id="UP000291343"/>
    </source>
</evidence>
<evidence type="ECO:0000313" key="2">
    <source>
        <dbReference type="EMBL" id="RZF44056.1"/>
    </source>
</evidence>
<dbReference type="Proteomes" id="UP000291343">
    <property type="component" value="Unassembled WGS sequence"/>
</dbReference>
<comment type="caution">
    <text evidence="2">The sequence shown here is derived from an EMBL/GenBank/DDBJ whole genome shotgun (WGS) entry which is preliminary data.</text>
</comment>
<proteinExistence type="predicted"/>
<gene>
    <name evidence="2" type="ORF">LSTR_LSTR017537</name>
</gene>
<dbReference type="InParanoid" id="A0A482XE37"/>
<feature type="compositionally biased region" description="Basic and acidic residues" evidence="1">
    <location>
        <begin position="1"/>
        <end position="21"/>
    </location>
</feature>
<reference evidence="2 3" key="1">
    <citation type="journal article" date="2017" name="Gigascience">
        <title>Genome sequence of the small brown planthopper, Laodelphax striatellus.</title>
        <authorList>
            <person name="Zhu J."/>
            <person name="Jiang F."/>
            <person name="Wang X."/>
            <person name="Yang P."/>
            <person name="Bao Y."/>
            <person name="Zhao W."/>
            <person name="Wang W."/>
            <person name="Lu H."/>
            <person name="Wang Q."/>
            <person name="Cui N."/>
            <person name="Li J."/>
            <person name="Chen X."/>
            <person name="Luo L."/>
            <person name="Yu J."/>
            <person name="Kang L."/>
            <person name="Cui F."/>
        </authorList>
    </citation>
    <scope>NUCLEOTIDE SEQUENCE [LARGE SCALE GENOMIC DNA]</scope>
    <source>
        <strain evidence="2">Lst14</strain>
    </source>
</reference>
<dbReference type="AlphaFoldDB" id="A0A482XE37"/>
<accession>A0A482XE37</accession>
<dbReference type="EMBL" id="QKKF02011543">
    <property type="protein sequence ID" value="RZF44056.1"/>
    <property type="molecule type" value="Genomic_DNA"/>
</dbReference>
<sequence>MDSLKELSRFGAESHRLEPHKSTNQALALITPRERSCEPSSPAHVQSSPVMPPPAASPPPPPPGRGVDDDASRANTALLPKIDATSARMEGCLRSGVEAGLGSELRIELWSYRIGTGGGVQVSEGGALHSPPKPPHAHSATGAL</sequence>
<evidence type="ECO:0000256" key="1">
    <source>
        <dbReference type="SAM" id="MobiDB-lite"/>
    </source>
</evidence>